<dbReference type="PIRSF" id="PIRSF005963">
    <property type="entry name" value="Lipoyl_synth"/>
    <property type="match status" value="1"/>
</dbReference>
<dbReference type="HAMAP" id="MF_00206">
    <property type="entry name" value="Lipoyl_synth"/>
    <property type="match status" value="1"/>
</dbReference>
<evidence type="ECO:0000256" key="7">
    <source>
        <dbReference type="ARBA" id="ARBA00023014"/>
    </source>
</evidence>
<dbReference type="InterPro" id="IPR006638">
    <property type="entry name" value="Elp3/MiaA/NifB-like_rSAM"/>
</dbReference>
<dbReference type="PANTHER" id="PTHR10949:SF0">
    <property type="entry name" value="LIPOYL SYNTHASE, MITOCHONDRIAL"/>
    <property type="match status" value="1"/>
</dbReference>
<dbReference type="SFLD" id="SFLDF00271">
    <property type="entry name" value="lipoyl_synthase"/>
    <property type="match status" value="1"/>
</dbReference>
<dbReference type="GO" id="GO:0046872">
    <property type="term" value="F:metal ion binding"/>
    <property type="evidence" value="ECO:0007669"/>
    <property type="project" value="UniProtKB-KW"/>
</dbReference>
<dbReference type="NCBIfam" id="TIGR00510">
    <property type="entry name" value="lipA"/>
    <property type="match status" value="1"/>
</dbReference>
<dbReference type="InterPro" id="IPR031691">
    <property type="entry name" value="LIAS_N"/>
</dbReference>
<comment type="subcellular location">
    <subcellularLocation>
        <location evidence="9">Cytoplasm</location>
    </subcellularLocation>
</comment>
<keyword evidence="7 9" id="KW-0411">Iron-sulfur</keyword>
<keyword evidence="4 9" id="KW-0949">S-adenosyl-L-methionine</keyword>
<dbReference type="InterPro" id="IPR003698">
    <property type="entry name" value="Lipoyl_synth"/>
</dbReference>
<dbReference type="Proteomes" id="UP000196708">
    <property type="component" value="Chromosome 1"/>
</dbReference>
<dbReference type="AlphaFoldDB" id="A0A1Z2SHP6"/>
<dbReference type="OrthoDB" id="9787898at2"/>
<dbReference type="Pfam" id="PF16881">
    <property type="entry name" value="LIAS_N"/>
    <property type="match status" value="1"/>
</dbReference>
<feature type="binding site" evidence="9">
    <location>
        <position position="86"/>
    </location>
    <ligand>
        <name>[4Fe-4S] cluster</name>
        <dbReference type="ChEBI" id="CHEBI:49883"/>
        <label>1</label>
    </ligand>
</feature>
<feature type="binding site" evidence="9">
    <location>
        <position position="315"/>
    </location>
    <ligand>
        <name>[4Fe-4S] cluster</name>
        <dbReference type="ChEBI" id="CHEBI:49883"/>
        <label>1</label>
    </ligand>
</feature>
<evidence type="ECO:0000256" key="3">
    <source>
        <dbReference type="ARBA" id="ARBA00022679"/>
    </source>
</evidence>
<protein>
    <recommendedName>
        <fullName evidence="9">Lipoyl synthase</fullName>
        <ecNumber evidence="9">2.8.1.8</ecNumber>
    </recommendedName>
    <alternativeName>
        <fullName evidence="9">Lip-syn</fullName>
        <shortName evidence="9">LS</shortName>
    </alternativeName>
    <alternativeName>
        <fullName evidence="9">Lipoate synthase</fullName>
    </alternativeName>
    <alternativeName>
        <fullName evidence="9">Lipoic acid synthase</fullName>
    </alternativeName>
    <alternativeName>
        <fullName evidence="9">Sulfur insertion protein LipA</fullName>
    </alternativeName>
</protein>
<comment type="similarity">
    <text evidence="9">Belongs to the radical SAM superfamily. Lipoyl synthase family.</text>
</comment>
<dbReference type="CDD" id="cd01335">
    <property type="entry name" value="Radical_SAM"/>
    <property type="match status" value="1"/>
</dbReference>
<feature type="domain" description="Radical SAM core" evidence="10">
    <location>
        <begin position="87"/>
        <end position="304"/>
    </location>
</feature>
<dbReference type="SMART" id="SM00729">
    <property type="entry name" value="Elp3"/>
    <property type="match status" value="1"/>
</dbReference>
<keyword evidence="3 9" id="KW-0808">Transferase</keyword>
<dbReference type="InterPro" id="IPR007197">
    <property type="entry name" value="rSAM"/>
</dbReference>
<dbReference type="SFLD" id="SFLDG01058">
    <property type="entry name" value="lipoyl_synthase_like"/>
    <property type="match status" value="1"/>
</dbReference>
<comment type="catalytic activity">
    <reaction evidence="8 9">
        <text>[[Fe-S] cluster scaffold protein carrying a second [4Fe-4S](2+) cluster] + N(6)-octanoyl-L-lysyl-[protein] + 2 oxidized [2Fe-2S]-[ferredoxin] + 2 S-adenosyl-L-methionine + 4 H(+) = [[Fe-S] cluster scaffold protein] + N(6)-[(R)-dihydrolipoyl]-L-lysyl-[protein] + 4 Fe(3+) + 2 hydrogen sulfide + 2 5'-deoxyadenosine + 2 L-methionine + 2 reduced [2Fe-2S]-[ferredoxin]</text>
        <dbReference type="Rhea" id="RHEA:16585"/>
        <dbReference type="Rhea" id="RHEA-COMP:9928"/>
        <dbReference type="Rhea" id="RHEA-COMP:10000"/>
        <dbReference type="Rhea" id="RHEA-COMP:10001"/>
        <dbReference type="Rhea" id="RHEA-COMP:10475"/>
        <dbReference type="Rhea" id="RHEA-COMP:14568"/>
        <dbReference type="Rhea" id="RHEA-COMP:14569"/>
        <dbReference type="ChEBI" id="CHEBI:15378"/>
        <dbReference type="ChEBI" id="CHEBI:17319"/>
        <dbReference type="ChEBI" id="CHEBI:29034"/>
        <dbReference type="ChEBI" id="CHEBI:29919"/>
        <dbReference type="ChEBI" id="CHEBI:33722"/>
        <dbReference type="ChEBI" id="CHEBI:33737"/>
        <dbReference type="ChEBI" id="CHEBI:33738"/>
        <dbReference type="ChEBI" id="CHEBI:57844"/>
        <dbReference type="ChEBI" id="CHEBI:59789"/>
        <dbReference type="ChEBI" id="CHEBI:78809"/>
        <dbReference type="ChEBI" id="CHEBI:83100"/>
        <dbReference type="EC" id="2.8.1.8"/>
    </reaction>
</comment>
<feature type="binding site" evidence="9">
    <location>
        <position position="105"/>
    </location>
    <ligand>
        <name>[4Fe-4S] cluster</name>
        <dbReference type="ChEBI" id="CHEBI:49883"/>
        <label>2</label>
        <note>4Fe-4S-S-AdoMet</note>
    </ligand>
</feature>
<feature type="binding site" evidence="9">
    <location>
        <position position="108"/>
    </location>
    <ligand>
        <name>[4Fe-4S] cluster</name>
        <dbReference type="ChEBI" id="CHEBI:49883"/>
        <label>2</label>
        <note>4Fe-4S-S-AdoMet</note>
    </ligand>
</feature>
<keyword evidence="5 9" id="KW-0479">Metal-binding</keyword>
<evidence type="ECO:0000256" key="9">
    <source>
        <dbReference type="HAMAP-Rule" id="MF_00206"/>
    </source>
</evidence>
<dbReference type="Pfam" id="PF04055">
    <property type="entry name" value="Radical_SAM"/>
    <property type="match status" value="1"/>
</dbReference>
<proteinExistence type="inferred from homology"/>
<evidence type="ECO:0000256" key="4">
    <source>
        <dbReference type="ARBA" id="ARBA00022691"/>
    </source>
</evidence>
<dbReference type="PANTHER" id="PTHR10949">
    <property type="entry name" value="LIPOYL SYNTHASE"/>
    <property type="match status" value="1"/>
</dbReference>
<dbReference type="EMBL" id="CP018835">
    <property type="protein sequence ID" value="ASA56617.1"/>
    <property type="molecule type" value="Genomic_DNA"/>
</dbReference>
<keyword evidence="6 9" id="KW-0408">Iron</keyword>
<dbReference type="GO" id="GO:0016992">
    <property type="term" value="F:lipoate synthase activity"/>
    <property type="evidence" value="ECO:0007669"/>
    <property type="project" value="UniProtKB-UniRule"/>
</dbReference>
<dbReference type="FunFam" id="3.20.20.70:FF:000023">
    <property type="entry name" value="Lipoyl synthase"/>
    <property type="match status" value="1"/>
</dbReference>
<comment type="pathway">
    <text evidence="9">Protein modification; protein lipoylation via endogenous pathway; protein N(6)-(lipoyl)lysine from octanoyl-[acyl-carrier-protein]: step 2/2.</text>
</comment>
<organism evidence="11 12">
    <name type="scientific">Vibrio gazogenes</name>
    <dbReference type="NCBI Taxonomy" id="687"/>
    <lineage>
        <taxon>Bacteria</taxon>
        <taxon>Pseudomonadati</taxon>
        <taxon>Pseudomonadota</taxon>
        <taxon>Gammaproteobacteria</taxon>
        <taxon>Vibrionales</taxon>
        <taxon>Vibrionaceae</taxon>
        <taxon>Vibrio</taxon>
    </lineage>
</organism>
<dbReference type="Gene3D" id="3.20.20.70">
    <property type="entry name" value="Aldolase class I"/>
    <property type="match status" value="1"/>
</dbReference>
<dbReference type="GO" id="GO:0005737">
    <property type="term" value="C:cytoplasm"/>
    <property type="evidence" value="ECO:0007669"/>
    <property type="project" value="UniProtKB-SubCell"/>
</dbReference>
<keyword evidence="1 9" id="KW-0004">4Fe-4S</keyword>
<dbReference type="NCBIfam" id="NF009544">
    <property type="entry name" value="PRK12928.1"/>
    <property type="match status" value="1"/>
</dbReference>
<dbReference type="UniPathway" id="UPA00538">
    <property type="reaction ID" value="UER00593"/>
</dbReference>
<dbReference type="GO" id="GO:0051539">
    <property type="term" value="F:4 iron, 4 sulfur cluster binding"/>
    <property type="evidence" value="ECO:0007669"/>
    <property type="project" value="UniProtKB-UniRule"/>
</dbReference>
<feature type="binding site" evidence="9">
    <location>
        <position position="101"/>
    </location>
    <ligand>
        <name>[4Fe-4S] cluster</name>
        <dbReference type="ChEBI" id="CHEBI:49883"/>
        <label>2</label>
        <note>4Fe-4S-S-AdoMet</note>
    </ligand>
</feature>
<evidence type="ECO:0000256" key="6">
    <source>
        <dbReference type="ARBA" id="ARBA00023004"/>
    </source>
</evidence>
<dbReference type="GO" id="GO:0009249">
    <property type="term" value="P:protein lipoylation"/>
    <property type="evidence" value="ECO:0007669"/>
    <property type="project" value="UniProtKB-UniRule"/>
</dbReference>
<feature type="binding site" evidence="9">
    <location>
        <position position="75"/>
    </location>
    <ligand>
        <name>[4Fe-4S] cluster</name>
        <dbReference type="ChEBI" id="CHEBI:49883"/>
        <label>1</label>
    </ligand>
</feature>
<evidence type="ECO:0000259" key="10">
    <source>
        <dbReference type="PROSITE" id="PS51918"/>
    </source>
</evidence>
<feature type="binding site" evidence="9">
    <location>
        <position position="80"/>
    </location>
    <ligand>
        <name>[4Fe-4S] cluster</name>
        <dbReference type="ChEBI" id="CHEBI:49883"/>
        <label>1</label>
    </ligand>
</feature>
<evidence type="ECO:0000256" key="5">
    <source>
        <dbReference type="ARBA" id="ARBA00022723"/>
    </source>
</evidence>
<comment type="function">
    <text evidence="9">Catalyzes the radical-mediated insertion of two sulfur atoms into the C-6 and C-8 positions of the octanoyl moiety bound to the lipoyl domains of lipoate-dependent enzymes, thereby converting the octanoylated domains into lipoylated derivatives.</text>
</comment>
<dbReference type="SUPFAM" id="SSF102114">
    <property type="entry name" value="Radical SAM enzymes"/>
    <property type="match status" value="1"/>
</dbReference>
<accession>A0A1Z2SHP6</accession>
<sequence>MQNRSNIMSKPIQMEKGVKYRDADKMALIPVKNMPTEQKEQLRKPEWMKIKLPSDSQRIQDIKSAMRKNNLHSVCEEASCPNLAECFNHGTATFMILGAICTRRCPFCDVAHGRPLTPDAQEPNKLAQTIRDMKLRYVVITSVDRDDLRDGGAQHFADCNREIRALNPDIRIETLVPDFRGRMDAALTILQDNPPDVFNHNLETAPRLYRKVRPGANYKWSLELLQKFKQQHPDIPTKSGLMMGLGETKEEIVEVLKDLRAHGVTMLTLGQYLAPSRHHLPVERYVPPEEFDELKDIALDLGFTHAACGPFVRSSYHADLQAKGVEVK</sequence>
<evidence type="ECO:0000256" key="1">
    <source>
        <dbReference type="ARBA" id="ARBA00022485"/>
    </source>
</evidence>
<evidence type="ECO:0000256" key="8">
    <source>
        <dbReference type="ARBA" id="ARBA00047326"/>
    </source>
</evidence>
<dbReference type="InterPro" id="IPR013785">
    <property type="entry name" value="Aldolase_TIM"/>
</dbReference>
<dbReference type="KEGG" id="vga:BSQ33_13580"/>
<reference evidence="11 12" key="1">
    <citation type="submission" date="2016-12" db="EMBL/GenBank/DDBJ databases">
        <authorList>
            <person name="Song W.-J."/>
            <person name="Kurnit D.M."/>
        </authorList>
    </citation>
    <scope>NUCLEOTIDE SEQUENCE [LARGE SCALE GENOMIC DNA]</scope>
    <source>
        <strain evidence="11 12">ATCC 43942</strain>
    </source>
</reference>
<keyword evidence="2 9" id="KW-0963">Cytoplasm</keyword>
<dbReference type="EC" id="2.8.1.8" evidence="9"/>
<dbReference type="NCBIfam" id="NF004019">
    <property type="entry name" value="PRK05481.1"/>
    <property type="match status" value="1"/>
</dbReference>
<dbReference type="InterPro" id="IPR058240">
    <property type="entry name" value="rSAM_sf"/>
</dbReference>
<evidence type="ECO:0000313" key="12">
    <source>
        <dbReference type="Proteomes" id="UP000196708"/>
    </source>
</evidence>
<evidence type="ECO:0000256" key="2">
    <source>
        <dbReference type="ARBA" id="ARBA00022490"/>
    </source>
</evidence>
<dbReference type="PROSITE" id="PS51918">
    <property type="entry name" value="RADICAL_SAM"/>
    <property type="match status" value="1"/>
</dbReference>
<comment type="cofactor">
    <cofactor evidence="9">
        <name>[4Fe-4S] cluster</name>
        <dbReference type="ChEBI" id="CHEBI:49883"/>
    </cofactor>
    <text evidence="9">Binds 2 [4Fe-4S] clusters per subunit. One cluster is coordinated with 3 cysteines and an exchangeable S-adenosyl-L-methionine.</text>
</comment>
<name>A0A1Z2SHP6_VIBGA</name>
<evidence type="ECO:0000313" key="11">
    <source>
        <dbReference type="EMBL" id="ASA56617.1"/>
    </source>
</evidence>
<dbReference type="SFLD" id="SFLDS00029">
    <property type="entry name" value="Radical_SAM"/>
    <property type="match status" value="1"/>
</dbReference>
<gene>
    <name evidence="9" type="primary">lipA</name>
    <name evidence="11" type="ORF">BSQ33_13580</name>
</gene>